<dbReference type="PROSITE" id="PS51257">
    <property type="entry name" value="PROKAR_LIPOPROTEIN"/>
    <property type="match status" value="1"/>
</dbReference>
<proteinExistence type="predicted"/>
<dbReference type="Pfam" id="PF13181">
    <property type="entry name" value="TPR_8"/>
    <property type="match status" value="1"/>
</dbReference>
<dbReference type="InterPro" id="IPR019734">
    <property type="entry name" value="TPR_rpt"/>
</dbReference>
<dbReference type="AlphaFoldDB" id="A0A9E5JT61"/>
<accession>A0A9E5JT61</accession>
<name>A0A9E5JT61_9GAMM</name>
<keyword evidence="2 3" id="KW-0802">TPR repeat</keyword>
<feature type="repeat" description="TPR" evidence="3">
    <location>
        <begin position="529"/>
        <end position="562"/>
    </location>
</feature>
<evidence type="ECO:0000256" key="2">
    <source>
        <dbReference type="ARBA" id="ARBA00022803"/>
    </source>
</evidence>
<dbReference type="Pfam" id="PF13432">
    <property type="entry name" value="TPR_16"/>
    <property type="match status" value="1"/>
</dbReference>
<gene>
    <name evidence="6" type="ORF">G8770_05590</name>
</gene>
<dbReference type="PANTHER" id="PTHR44943:SF4">
    <property type="entry name" value="TPR REPEAT-CONTAINING PROTEIN MJ0798"/>
    <property type="match status" value="1"/>
</dbReference>
<comment type="caution">
    <text evidence="6">The sequence shown here is derived from an EMBL/GenBank/DDBJ whole genome shotgun (WGS) entry which is preliminary data.</text>
</comment>
<evidence type="ECO:0000256" key="3">
    <source>
        <dbReference type="PROSITE-ProRule" id="PRU00339"/>
    </source>
</evidence>
<dbReference type="PANTHER" id="PTHR44943">
    <property type="entry name" value="CELLULOSE SYNTHASE OPERON PROTEIN C"/>
    <property type="match status" value="1"/>
</dbReference>
<dbReference type="RefSeq" id="WP_167182957.1">
    <property type="nucleotide sequence ID" value="NZ_JAAONZ010000003.1"/>
</dbReference>
<dbReference type="SUPFAM" id="SSF48452">
    <property type="entry name" value="TPR-like"/>
    <property type="match status" value="2"/>
</dbReference>
<dbReference type="EMBL" id="JAAONZ010000003">
    <property type="protein sequence ID" value="NHO65011.1"/>
    <property type="molecule type" value="Genomic_DNA"/>
</dbReference>
<reference evidence="6" key="1">
    <citation type="submission" date="2020-03" db="EMBL/GenBank/DDBJ databases">
        <authorList>
            <person name="Guo F."/>
        </authorList>
    </citation>
    <scope>NUCLEOTIDE SEQUENCE</scope>
    <source>
        <strain evidence="6">JCM 30134</strain>
    </source>
</reference>
<sequence length="582" mass="65591">MTRRLLSTMIFTALFLQGCATQLTAPANQTASDTATDPESAAEVKKPSRPFAPETLYSLLVAEMAGSRERYDIALGNYIQQAHKTRDPGVAARATRIARYLNARQAALNTSLLWVEISPDDLEAHFIAATELTRSGRLMEAVEHSNYLLQHHSTPIYQSIAAQASKATEPEREELRQSFLQLHEQYPQNTELLIGLGLLYQQQNELEKALEMAGKALDVDEELIPAVILETTILTQLQQPEKAIKRLAQLVNRHPENKRLRLQYARLLASTDLEKAQEQFTLLLEESPNDPELLYSLALICNERGLLDEAEEYFTELTTFERHRSSAHYYLGRIAEKRQLWDQALQNYILVGPGPDFMPAMLQTTDILVRGGQLKAAHKRLNAARDRFPSQAERFYLLEAEVLSRHLNLVDAKNVLTQGLNQFPGSSALLYSRAMVSEQLDMIDVLESDLRSIIQQDPNNATALNALGYTLADRTDRYSEAHDLISQALQLKPDDPAIIDSMGWVQYRLGNMKEALLRLREAMKAFPDHEIAAHLGEVLWMNGEHDEAEKVWAEGMRLEPSSRVIPAVMDRLKSSEASNTTP</sequence>
<keyword evidence="5" id="KW-0732">Signal</keyword>
<protein>
    <submittedName>
        <fullName evidence="6">Tetratricopeptide repeat protein</fullName>
    </submittedName>
</protein>
<dbReference type="Proteomes" id="UP000787472">
    <property type="component" value="Unassembled WGS sequence"/>
</dbReference>
<organism evidence="6 7">
    <name type="scientific">Pseudomaricurvus hydrocarbonicus</name>
    <dbReference type="NCBI Taxonomy" id="1470433"/>
    <lineage>
        <taxon>Bacteria</taxon>
        <taxon>Pseudomonadati</taxon>
        <taxon>Pseudomonadota</taxon>
        <taxon>Gammaproteobacteria</taxon>
        <taxon>Cellvibrionales</taxon>
        <taxon>Cellvibrionaceae</taxon>
        <taxon>Pseudomaricurvus</taxon>
    </lineage>
</organism>
<feature type="signal peptide" evidence="5">
    <location>
        <begin position="1"/>
        <end position="20"/>
    </location>
</feature>
<evidence type="ECO:0000313" key="7">
    <source>
        <dbReference type="Proteomes" id="UP000787472"/>
    </source>
</evidence>
<evidence type="ECO:0000256" key="4">
    <source>
        <dbReference type="SAM" id="MobiDB-lite"/>
    </source>
</evidence>
<dbReference type="PROSITE" id="PS50005">
    <property type="entry name" value="TPR"/>
    <property type="match status" value="2"/>
</dbReference>
<evidence type="ECO:0000256" key="5">
    <source>
        <dbReference type="SAM" id="SignalP"/>
    </source>
</evidence>
<evidence type="ECO:0000256" key="1">
    <source>
        <dbReference type="ARBA" id="ARBA00022737"/>
    </source>
</evidence>
<evidence type="ECO:0000313" key="6">
    <source>
        <dbReference type="EMBL" id="NHO65011.1"/>
    </source>
</evidence>
<feature type="repeat" description="TPR" evidence="3">
    <location>
        <begin position="190"/>
        <end position="223"/>
    </location>
</feature>
<dbReference type="SMART" id="SM00028">
    <property type="entry name" value="TPR"/>
    <property type="match status" value="5"/>
</dbReference>
<keyword evidence="7" id="KW-1185">Reference proteome</keyword>
<dbReference type="Pfam" id="PF14559">
    <property type="entry name" value="TPR_19"/>
    <property type="match status" value="1"/>
</dbReference>
<dbReference type="InterPro" id="IPR051685">
    <property type="entry name" value="Ycf3/AcsC/BcsC/TPR_MFPF"/>
</dbReference>
<dbReference type="InterPro" id="IPR011990">
    <property type="entry name" value="TPR-like_helical_dom_sf"/>
</dbReference>
<feature type="chain" id="PRO_5038848402" evidence="5">
    <location>
        <begin position="21"/>
        <end position="582"/>
    </location>
</feature>
<keyword evidence="1" id="KW-0677">Repeat</keyword>
<dbReference type="Gene3D" id="1.25.40.10">
    <property type="entry name" value="Tetratricopeptide repeat domain"/>
    <property type="match status" value="2"/>
</dbReference>
<feature type="region of interest" description="Disordered" evidence="4">
    <location>
        <begin position="29"/>
        <end position="48"/>
    </location>
</feature>